<sequence length="229" mass="25298">MITRQVLYLKSLDSDVQILVFSQWPDFLKLLARAFKQNNIKFISSMNISTDVSVRISNRKHSVLKGSAEIELFKKDPSITCFLLNAKAQAAGLTLTNASHVFLCEPLVNLPLELQAISRIHRIGQTHRTTVWNFVIEGSVEESIAYMSTKKRLKLIEESQPKKSSKGGTPESGQNGSVHVNDDVLDATELSKTLNGMVDSNDSEVISNGDLWGSFFAATATDIIQSVVD</sequence>
<accession>A0A9W6Z7E1</accession>
<dbReference type="CDD" id="cd18793">
    <property type="entry name" value="SF2_C_SNF"/>
    <property type="match status" value="1"/>
</dbReference>
<dbReference type="InterPro" id="IPR001650">
    <property type="entry name" value="Helicase_C-like"/>
</dbReference>
<dbReference type="GO" id="GO:0061630">
    <property type="term" value="F:ubiquitin protein ligase activity"/>
    <property type="evidence" value="ECO:0007669"/>
    <property type="project" value="TreeGrafter"/>
</dbReference>
<evidence type="ECO:0000313" key="5">
    <source>
        <dbReference type="Proteomes" id="UP001165063"/>
    </source>
</evidence>
<dbReference type="GO" id="GO:0005634">
    <property type="term" value="C:nucleus"/>
    <property type="evidence" value="ECO:0007669"/>
    <property type="project" value="TreeGrafter"/>
</dbReference>
<evidence type="ECO:0000313" key="4">
    <source>
        <dbReference type="EMBL" id="GMG60200.1"/>
    </source>
</evidence>
<dbReference type="InterPro" id="IPR052583">
    <property type="entry name" value="ATP-helicase/E3_Ub-Ligase"/>
</dbReference>
<feature type="domain" description="Helicase C-terminal" evidence="3">
    <location>
        <begin position="8"/>
        <end position="177"/>
    </location>
</feature>
<dbReference type="Proteomes" id="UP001165063">
    <property type="component" value="Unassembled WGS sequence"/>
</dbReference>
<dbReference type="Pfam" id="PF00271">
    <property type="entry name" value="Helicase_C"/>
    <property type="match status" value="1"/>
</dbReference>
<evidence type="ECO:0000256" key="1">
    <source>
        <dbReference type="ARBA" id="ARBA00022801"/>
    </source>
</evidence>
<dbReference type="InterPro" id="IPR027417">
    <property type="entry name" value="P-loop_NTPase"/>
</dbReference>
<comment type="caution">
    <text evidence="4">The sequence shown here is derived from an EMBL/GenBank/DDBJ whole genome shotgun (WGS) entry which is preliminary data.</text>
</comment>
<dbReference type="GO" id="GO:0000209">
    <property type="term" value="P:protein polyubiquitination"/>
    <property type="evidence" value="ECO:0007669"/>
    <property type="project" value="TreeGrafter"/>
</dbReference>
<dbReference type="EMBL" id="BSXU01008330">
    <property type="protein sequence ID" value="GMG60200.1"/>
    <property type="molecule type" value="Genomic_DNA"/>
</dbReference>
<dbReference type="AlphaFoldDB" id="A0A9W6Z7E1"/>
<reference evidence="4" key="1">
    <citation type="submission" date="2023-04" db="EMBL/GenBank/DDBJ databases">
        <title>Ambrosiozyma monospora NBRC 1965.</title>
        <authorList>
            <person name="Ichikawa N."/>
            <person name="Sato H."/>
            <person name="Tonouchi N."/>
        </authorList>
    </citation>
    <scope>NUCLEOTIDE SEQUENCE</scope>
    <source>
        <strain evidence="4">NBRC 1965</strain>
    </source>
</reference>
<evidence type="ECO:0000256" key="2">
    <source>
        <dbReference type="SAM" id="MobiDB-lite"/>
    </source>
</evidence>
<dbReference type="PANTHER" id="PTHR45865">
    <property type="entry name" value="E3 UBIQUITIN-PROTEIN LIGASE SHPRH FAMILY MEMBER"/>
    <property type="match status" value="1"/>
</dbReference>
<dbReference type="PROSITE" id="PS51194">
    <property type="entry name" value="HELICASE_CTER"/>
    <property type="match status" value="1"/>
</dbReference>
<keyword evidence="1" id="KW-0378">Hydrolase</keyword>
<dbReference type="InterPro" id="IPR049730">
    <property type="entry name" value="SNF2/RAD54-like_C"/>
</dbReference>
<dbReference type="GO" id="GO:0006974">
    <property type="term" value="P:DNA damage response"/>
    <property type="evidence" value="ECO:0007669"/>
    <property type="project" value="TreeGrafter"/>
</dbReference>
<dbReference type="SUPFAM" id="SSF52540">
    <property type="entry name" value="P-loop containing nucleoside triphosphate hydrolases"/>
    <property type="match status" value="1"/>
</dbReference>
<keyword evidence="5" id="KW-1185">Reference proteome</keyword>
<feature type="region of interest" description="Disordered" evidence="2">
    <location>
        <begin position="157"/>
        <end position="180"/>
    </location>
</feature>
<dbReference type="OrthoDB" id="5330228at2759"/>
<dbReference type="PANTHER" id="PTHR45865:SF1">
    <property type="entry name" value="E3 UBIQUITIN-PROTEIN LIGASE SHPRH"/>
    <property type="match status" value="1"/>
</dbReference>
<name>A0A9W6Z7E1_AMBMO</name>
<protein>
    <submittedName>
        <fullName evidence="4">Unnamed protein product</fullName>
    </submittedName>
</protein>
<gene>
    <name evidence="4" type="ORF">Amon01_000875800</name>
</gene>
<organism evidence="4 5">
    <name type="scientific">Ambrosiozyma monospora</name>
    <name type="common">Yeast</name>
    <name type="synonym">Endomycopsis monosporus</name>
    <dbReference type="NCBI Taxonomy" id="43982"/>
    <lineage>
        <taxon>Eukaryota</taxon>
        <taxon>Fungi</taxon>
        <taxon>Dikarya</taxon>
        <taxon>Ascomycota</taxon>
        <taxon>Saccharomycotina</taxon>
        <taxon>Pichiomycetes</taxon>
        <taxon>Pichiales</taxon>
        <taxon>Pichiaceae</taxon>
        <taxon>Ambrosiozyma</taxon>
    </lineage>
</organism>
<dbReference type="Gene3D" id="3.40.50.300">
    <property type="entry name" value="P-loop containing nucleotide triphosphate hydrolases"/>
    <property type="match status" value="1"/>
</dbReference>
<proteinExistence type="predicted"/>
<evidence type="ECO:0000259" key="3">
    <source>
        <dbReference type="PROSITE" id="PS51194"/>
    </source>
</evidence>
<dbReference type="GO" id="GO:0016787">
    <property type="term" value="F:hydrolase activity"/>
    <property type="evidence" value="ECO:0007669"/>
    <property type="project" value="UniProtKB-KW"/>
</dbReference>